<dbReference type="GO" id="GO:0005886">
    <property type="term" value="C:plasma membrane"/>
    <property type="evidence" value="ECO:0007669"/>
    <property type="project" value="TreeGrafter"/>
</dbReference>
<evidence type="ECO:0000256" key="1">
    <source>
        <dbReference type="ARBA" id="ARBA00004141"/>
    </source>
</evidence>
<dbReference type="GO" id="GO:0015244">
    <property type="term" value="F:fluconazole transmembrane transporter activity"/>
    <property type="evidence" value="ECO:0007669"/>
    <property type="project" value="TreeGrafter"/>
</dbReference>
<dbReference type="SUPFAM" id="SSF103473">
    <property type="entry name" value="MFS general substrate transporter"/>
    <property type="match status" value="1"/>
</dbReference>
<evidence type="ECO:0000256" key="3">
    <source>
        <dbReference type="ARBA" id="ARBA00022989"/>
    </source>
</evidence>
<evidence type="ECO:0000256" key="2">
    <source>
        <dbReference type="ARBA" id="ARBA00022692"/>
    </source>
</evidence>
<dbReference type="GO" id="GO:1990961">
    <property type="term" value="P:xenobiotic detoxification by transmembrane export across the plasma membrane"/>
    <property type="evidence" value="ECO:0007669"/>
    <property type="project" value="TreeGrafter"/>
</dbReference>
<feature type="transmembrane region" description="Helical" evidence="6">
    <location>
        <begin position="827"/>
        <end position="845"/>
    </location>
</feature>
<dbReference type="Gene3D" id="1.20.1250.20">
    <property type="entry name" value="MFS general substrate transporter like domains"/>
    <property type="match status" value="1"/>
</dbReference>
<sequence length="952" mass="105346">MNLSSVKLCEDDLEPQTQSKAIDFLRVFLEDFCVTSKDRNISRGYLDGFESLVGKDTSSDLAEAARTVALAAVGNKSGRSDYVEEARRQYGRLLLSFQKVLGTPATAGSVEALMTAVLLGIYEIVAGDNENPGHHTAHVRGVAAILSEPHSPFDLAAGIELFQLHNPLVLKKLLEASTVLAGQSIGGDMLTSENLDKILIRFHSVFYKAREAFVLDETVPPDEEISNILEEAKTLDGAFAQWEASQIQEWQPKTISQAGFRLSDSKNYCSGRIDSYFDYYVAAVWNTYRKSRLLILEIIVRCKSILTDVPNAQDDLTTALILAEDIIASIPYQLSTDMLSLDSKSKGDMPTILPGKPIGGLLLLHPLWVITATSIVPLEIRARMRECLAWIGLTMGIGQATLLSQEQETLPFRYIAEGHVLIWAEYWQPEDVQKQVDNHDNIPEHGDLPQAHQPNCEVDDFDSGGQKRRNGSLDPEAGPNYNQRKDIIVSWYEDSDPDDPHNWSPLKKGYVSFVILLYTFTVYIGTSMYTASIPDIVNMYHIPQVIGSLGLSLYVLGYGVAPLILSPLSEIPSIGRNIPCIITFFLSFILCIPMALVDNIPGLLVLRFLLGFFGSPALSTGGASYGDFYGAKIMPYVITFWGCGATLGPALGPLVGGFSVQAKTWRWSSWELLWLSGFTLFLMLVSLPETSSNNILLRRAQRLRARTGCLDLKSASEFKQAKLSPRQVVFDALIKPWQINILDPAVLFTTIYTALIYGIYYSFFEAFPLVYGDEYGFNLGQIGLAFLSVLVGLVLAMMLYCSYFYFYADAKMASMQVVPPEARLWPGLVATFFIPAGLFIFAWTARSSVHWIVSLIGVGLSMMGVFVITQCMFIYLPFTYAQYSGSLFAANGFARALFAAGAISYARPMFDTLGIDGAVSLLAGLTVICVFGMYFIYFYGARLRKRSRFAAS</sequence>
<feature type="region of interest" description="Disordered" evidence="5">
    <location>
        <begin position="437"/>
        <end position="481"/>
    </location>
</feature>
<feature type="transmembrane region" description="Helical" evidence="6">
    <location>
        <begin position="577"/>
        <end position="596"/>
    </location>
</feature>
<feature type="transmembrane region" description="Helical" evidence="6">
    <location>
        <begin position="602"/>
        <end position="621"/>
    </location>
</feature>
<reference evidence="8" key="1">
    <citation type="submission" date="2022-10" db="EMBL/GenBank/DDBJ databases">
        <title>Culturing micro-colonial fungi from biological soil crusts in the Mojave desert and describing Neophaeococcomyces mojavensis, and introducing the new genera and species Taxawa tesnikishii.</title>
        <authorList>
            <person name="Kurbessoian T."/>
            <person name="Stajich J.E."/>
        </authorList>
    </citation>
    <scope>NUCLEOTIDE SEQUENCE</scope>
    <source>
        <strain evidence="8">TK_35</strain>
    </source>
</reference>
<dbReference type="Proteomes" id="UP001172681">
    <property type="component" value="Unassembled WGS sequence"/>
</dbReference>
<name>A0AA38YDT0_9EURO</name>
<dbReference type="InterPro" id="IPR036259">
    <property type="entry name" value="MFS_trans_sf"/>
</dbReference>
<dbReference type="InterPro" id="IPR011701">
    <property type="entry name" value="MFS"/>
</dbReference>
<evidence type="ECO:0000259" key="7">
    <source>
        <dbReference type="PROSITE" id="PS50850"/>
    </source>
</evidence>
<dbReference type="InterPro" id="IPR020846">
    <property type="entry name" value="MFS_dom"/>
</dbReference>
<dbReference type="PROSITE" id="PS50850">
    <property type="entry name" value="MFS"/>
    <property type="match status" value="1"/>
</dbReference>
<evidence type="ECO:0000256" key="5">
    <source>
        <dbReference type="SAM" id="MobiDB-lite"/>
    </source>
</evidence>
<evidence type="ECO:0000256" key="6">
    <source>
        <dbReference type="SAM" id="Phobius"/>
    </source>
</evidence>
<dbReference type="CDD" id="cd17323">
    <property type="entry name" value="MFS_Tpo1_MDR_like"/>
    <property type="match status" value="1"/>
</dbReference>
<evidence type="ECO:0000313" key="9">
    <source>
        <dbReference type="Proteomes" id="UP001172681"/>
    </source>
</evidence>
<dbReference type="PANTHER" id="PTHR23502">
    <property type="entry name" value="MAJOR FACILITATOR SUPERFAMILY"/>
    <property type="match status" value="1"/>
</dbReference>
<feature type="domain" description="Major facilitator superfamily (MFS) profile" evidence="7">
    <location>
        <begin position="511"/>
        <end position="944"/>
    </location>
</feature>
<keyword evidence="2 6" id="KW-0812">Transmembrane</keyword>
<evidence type="ECO:0000313" key="8">
    <source>
        <dbReference type="EMBL" id="KAJ9645448.1"/>
    </source>
</evidence>
<feature type="transmembrane region" description="Helical" evidence="6">
    <location>
        <begin position="510"/>
        <end position="533"/>
    </location>
</feature>
<evidence type="ECO:0000256" key="4">
    <source>
        <dbReference type="ARBA" id="ARBA00023136"/>
    </source>
</evidence>
<protein>
    <recommendedName>
        <fullName evidence="7">Major facilitator superfamily (MFS) profile domain-containing protein</fullName>
    </recommendedName>
</protein>
<comment type="subcellular location">
    <subcellularLocation>
        <location evidence="1">Membrane</location>
        <topology evidence="1">Multi-pass membrane protein</topology>
    </subcellularLocation>
</comment>
<keyword evidence="3 6" id="KW-1133">Transmembrane helix</keyword>
<feature type="transmembrane region" description="Helical" evidence="6">
    <location>
        <begin position="745"/>
        <end position="764"/>
    </location>
</feature>
<feature type="transmembrane region" description="Helical" evidence="6">
    <location>
        <begin position="633"/>
        <end position="652"/>
    </location>
</feature>
<feature type="compositionally biased region" description="Basic and acidic residues" evidence="5">
    <location>
        <begin position="437"/>
        <end position="447"/>
    </location>
</feature>
<dbReference type="EMBL" id="JAPDRN010000004">
    <property type="protein sequence ID" value="KAJ9645448.1"/>
    <property type="molecule type" value="Genomic_DNA"/>
</dbReference>
<feature type="transmembrane region" description="Helical" evidence="6">
    <location>
        <begin position="672"/>
        <end position="696"/>
    </location>
</feature>
<gene>
    <name evidence="8" type="ORF">H2204_001027</name>
</gene>
<feature type="transmembrane region" description="Helical" evidence="6">
    <location>
        <begin position="918"/>
        <end position="939"/>
    </location>
</feature>
<feature type="transmembrane region" description="Helical" evidence="6">
    <location>
        <begin position="888"/>
        <end position="906"/>
    </location>
</feature>
<keyword evidence="4 6" id="KW-0472">Membrane</keyword>
<accession>A0AA38YDT0</accession>
<dbReference type="AlphaFoldDB" id="A0AA38YDT0"/>
<comment type="caution">
    <text evidence="8">The sequence shown here is derived from an EMBL/GenBank/DDBJ whole genome shotgun (WGS) entry which is preliminary data.</text>
</comment>
<organism evidence="8 9">
    <name type="scientific">Knufia peltigerae</name>
    <dbReference type="NCBI Taxonomy" id="1002370"/>
    <lineage>
        <taxon>Eukaryota</taxon>
        <taxon>Fungi</taxon>
        <taxon>Dikarya</taxon>
        <taxon>Ascomycota</taxon>
        <taxon>Pezizomycotina</taxon>
        <taxon>Eurotiomycetes</taxon>
        <taxon>Chaetothyriomycetidae</taxon>
        <taxon>Chaetothyriales</taxon>
        <taxon>Trichomeriaceae</taxon>
        <taxon>Knufia</taxon>
    </lineage>
</organism>
<feature type="transmembrane region" description="Helical" evidence="6">
    <location>
        <begin position="358"/>
        <end position="378"/>
    </location>
</feature>
<dbReference type="Pfam" id="PF07690">
    <property type="entry name" value="MFS_1"/>
    <property type="match status" value="1"/>
</dbReference>
<keyword evidence="9" id="KW-1185">Reference proteome</keyword>
<feature type="transmembrane region" description="Helical" evidence="6">
    <location>
        <begin position="545"/>
        <end position="565"/>
    </location>
</feature>
<proteinExistence type="predicted"/>
<dbReference type="PANTHER" id="PTHR23502:SF23">
    <property type="entry name" value="FLUCONAZOLE RESISTANCE PROTEIN 1"/>
    <property type="match status" value="1"/>
</dbReference>
<feature type="transmembrane region" description="Helical" evidence="6">
    <location>
        <begin position="851"/>
        <end position="876"/>
    </location>
</feature>
<feature type="transmembrane region" description="Helical" evidence="6">
    <location>
        <begin position="784"/>
        <end position="806"/>
    </location>
</feature>